<feature type="compositionally biased region" description="Basic and acidic residues" evidence="1">
    <location>
        <begin position="43"/>
        <end position="52"/>
    </location>
</feature>
<protein>
    <submittedName>
        <fullName evidence="3">Uncharacterized protein</fullName>
    </submittedName>
</protein>
<keyword evidence="4" id="KW-1185">Reference proteome</keyword>
<accession>A0ABY5SGZ3</accession>
<evidence type="ECO:0000256" key="1">
    <source>
        <dbReference type="SAM" id="MobiDB-lite"/>
    </source>
</evidence>
<evidence type="ECO:0000313" key="3">
    <source>
        <dbReference type="EMBL" id="UVI33242.1"/>
    </source>
</evidence>
<dbReference type="PROSITE" id="PS51257">
    <property type="entry name" value="PROKAR_LIPOPROTEIN"/>
    <property type="match status" value="1"/>
</dbReference>
<proteinExistence type="predicted"/>
<organism evidence="3 4">
    <name type="scientific">Paenibacillus spongiae</name>
    <dbReference type="NCBI Taxonomy" id="2909671"/>
    <lineage>
        <taxon>Bacteria</taxon>
        <taxon>Bacillati</taxon>
        <taxon>Bacillota</taxon>
        <taxon>Bacilli</taxon>
        <taxon>Bacillales</taxon>
        <taxon>Paenibacillaceae</taxon>
        <taxon>Paenibacillus</taxon>
    </lineage>
</organism>
<gene>
    <name evidence="3" type="ORF">L1F29_15970</name>
</gene>
<evidence type="ECO:0000313" key="4">
    <source>
        <dbReference type="Proteomes" id="UP001057877"/>
    </source>
</evidence>
<feature type="region of interest" description="Disordered" evidence="1">
    <location>
        <begin position="22"/>
        <end position="52"/>
    </location>
</feature>
<feature type="compositionally biased region" description="Low complexity" evidence="1">
    <location>
        <begin position="24"/>
        <end position="42"/>
    </location>
</feature>
<dbReference type="RefSeq" id="WP_258389295.1">
    <property type="nucleotide sequence ID" value="NZ_CP091430.1"/>
</dbReference>
<evidence type="ECO:0000256" key="2">
    <source>
        <dbReference type="SAM" id="SignalP"/>
    </source>
</evidence>
<reference evidence="3" key="1">
    <citation type="submission" date="2022-01" db="EMBL/GenBank/DDBJ databases">
        <title>Paenibacillus spongiae sp. nov., isolated from marine sponge.</title>
        <authorList>
            <person name="Li Z."/>
            <person name="Zhang M."/>
        </authorList>
    </citation>
    <scope>NUCLEOTIDE SEQUENCE</scope>
    <source>
        <strain evidence="3">PHS-Z3</strain>
    </source>
</reference>
<dbReference type="EMBL" id="CP091430">
    <property type="protein sequence ID" value="UVI33242.1"/>
    <property type="molecule type" value="Genomic_DNA"/>
</dbReference>
<keyword evidence="2" id="KW-0732">Signal</keyword>
<feature type="chain" id="PRO_5046486694" evidence="2">
    <location>
        <begin position="21"/>
        <end position="52"/>
    </location>
</feature>
<sequence length="52" mass="5872">MRTIQRMAILGVLSLTVVFASGCNSESDNKNSNSNNMNNMNHEQMDMNHNEE</sequence>
<dbReference type="Proteomes" id="UP001057877">
    <property type="component" value="Chromosome"/>
</dbReference>
<name>A0ABY5SGZ3_9BACL</name>
<feature type="signal peptide" evidence="2">
    <location>
        <begin position="1"/>
        <end position="20"/>
    </location>
</feature>